<dbReference type="SUPFAM" id="SSF53448">
    <property type="entry name" value="Nucleotide-diphospho-sugar transferases"/>
    <property type="match status" value="1"/>
</dbReference>
<comment type="caution">
    <text evidence="2">The sequence shown here is derived from an EMBL/GenBank/DDBJ whole genome shotgun (WGS) entry which is preliminary data.</text>
</comment>
<dbReference type="CDD" id="cd00761">
    <property type="entry name" value="Glyco_tranf_GTA_type"/>
    <property type="match status" value="1"/>
</dbReference>
<keyword evidence="3" id="KW-1185">Reference proteome</keyword>
<name>A0A4R6N0L8_9BURK</name>
<dbReference type="RefSeq" id="WP_162849536.1">
    <property type="nucleotide sequence ID" value="NZ_JAUFPJ010000008.1"/>
</dbReference>
<dbReference type="InterPro" id="IPR050834">
    <property type="entry name" value="Glycosyltransf_2"/>
</dbReference>
<dbReference type="GO" id="GO:0016740">
    <property type="term" value="F:transferase activity"/>
    <property type="evidence" value="ECO:0007669"/>
    <property type="project" value="UniProtKB-KW"/>
</dbReference>
<evidence type="ECO:0000259" key="1">
    <source>
        <dbReference type="Pfam" id="PF00535"/>
    </source>
</evidence>
<dbReference type="Proteomes" id="UP000295357">
    <property type="component" value="Unassembled WGS sequence"/>
</dbReference>
<dbReference type="Gene3D" id="3.90.550.10">
    <property type="entry name" value="Spore Coat Polysaccharide Biosynthesis Protein SpsA, Chain A"/>
    <property type="match status" value="1"/>
</dbReference>
<accession>A0A4R6N0L8</accession>
<proteinExistence type="predicted"/>
<protein>
    <submittedName>
        <fullName evidence="2">Glycosyltransferase involved in cell wall biosynthesis</fullName>
    </submittedName>
</protein>
<gene>
    <name evidence="2" type="ORF">DFR39_10716</name>
</gene>
<dbReference type="Pfam" id="PF00535">
    <property type="entry name" value="Glycos_transf_2"/>
    <property type="match status" value="1"/>
</dbReference>
<evidence type="ECO:0000313" key="2">
    <source>
        <dbReference type="EMBL" id="TDP07483.1"/>
    </source>
</evidence>
<dbReference type="InterPro" id="IPR029044">
    <property type="entry name" value="Nucleotide-diphossugar_trans"/>
</dbReference>
<dbReference type="AlphaFoldDB" id="A0A4R6N0L8"/>
<evidence type="ECO:0000313" key="3">
    <source>
        <dbReference type="Proteomes" id="UP000295357"/>
    </source>
</evidence>
<sequence>MKGSTTEKPRPQWSIIVPLYNKQDFIVATLQSVLGQVGAGDFEIVVVDDGSRDQGPARVIALGDPRIRLIRQANAGVSAARNNGVRASVGTWILFLDADDLLHPQALAALGDIAARFPEAKVLAGSYVRVSDRQVSGYRFAPHPISVEFREIRDLPGEILRAGMVFYTSSIAISREYFGSFETWFPEGESLGEDLDFWLRLAETSPIQFGSYCIALYRVDLPSSLSSSRVFDRLFPYLERLEERARTGKVPTRLVWSSLKLVADARVSMARESIRRGRRWAAPGLLFLAWRRVASIRWWFTWAAVLSPGLLRWRER</sequence>
<feature type="domain" description="Glycosyltransferase 2-like" evidence="1">
    <location>
        <begin position="14"/>
        <end position="129"/>
    </location>
</feature>
<organism evidence="2 3">
    <name type="scientific">Roseateles asaccharophilus</name>
    <dbReference type="NCBI Taxonomy" id="582607"/>
    <lineage>
        <taxon>Bacteria</taxon>
        <taxon>Pseudomonadati</taxon>
        <taxon>Pseudomonadota</taxon>
        <taxon>Betaproteobacteria</taxon>
        <taxon>Burkholderiales</taxon>
        <taxon>Sphaerotilaceae</taxon>
        <taxon>Roseateles</taxon>
    </lineage>
</organism>
<dbReference type="PANTHER" id="PTHR43685:SF3">
    <property type="entry name" value="SLR2126 PROTEIN"/>
    <property type="match status" value="1"/>
</dbReference>
<dbReference type="PANTHER" id="PTHR43685">
    <property type="entry name" value="GLYCOSYLTRANSFERASE"/>
    <property type="match status" value="1"/>
</dbReference>
<dbReference type="EMBL" id="SNXE01000007">
    <property type="protein sequence ID" value="TDP07483.1"/>
    <property type="molecule type" value="Genomic_DNA"/>
</dbReference>
<keyword evidence="2" id="KW-0808">Transferase</keyword>
<reference evidence="2 3" key="1">
    <citation type="submission" date="2019-03" db="EMBL/GenBank/DDBJ databases">
        <title>Genomic Encyclopedia of Type Strains, Phase IV (KMG-IV): sequencing the most valuable type-strain genomes for metagenomic binning, comparative biology and taxonomic classification.</title>
        <authorList>
            <person name="Goeker M."/>
        </authorList>
    </citation>
    <scope>NUCLEOTIDE SEQUENCE [LARGE SCALE GENOMIC DNA]</scope>
    <source>
        <strain evidence="2 3">DSM 25082</strain>
    </source>
</reference>
<dbReference type="InterPro" id="IPR001173">
    <property type="entry name" value="Glyco_trans_2-like"/>
</dbReference>